<reference evidence="2 3" key="1">
    <citation type="submission" date="2018-01" db="EMBL/GenBank/DDBJ databases">
        <title>G. obscuriglobus.</title>
        <authorList>
            <person name="Franke J."/>
            <person name="Blomberg W."/>
            <person name="Selmecki A."/>
        </authorList>
    </citation>
    <scope>NUCLEOTIDE SEQUENCE [LARGE SCALE GENOMIC DNA]</scope>
    <source>
        <strain evidence="2 3">DSM 5831</strain>
    </source>
</reference>
<evidence type="ECO:0000256" key="1">
    <source>
        <dbReference type="SAM" id="SignalP"/>
    </source>
</evidence>
<feature type="chain" id="PRO_5016324951" evidence="1">
    <location>
        <begin position="20"/>
        <end position="203"/>
    </location>
</feature>
<evidence type="ECO:0000313" key="3">
    <source>
        <dbReference type="Proteomes" id="UP000245802"/>
    </source>
</evidence>
<dbReference type="RefSeq" id="WP_109570985.1">
    <property type="nucleotide sequence ID" value="NZ_CP025958.1"/>
</dbReference>
<dbReference type="Gene3D" id="2.40.360.20">
    <property type="match status" value="1"/>
</dbReference>
<dbReference type="KEGG" id="gog:C1280_13305"/>
<feature type="signal peptide" evidence="1">
    <location>
        <begin position="1"/>
        <end position="19"/>
    </location>
</feature>
<organism evidence="2 3">
    <name type="scientific">Gemmata obscuriglobus</name>
    <dbReference type="NCBI Taxonomy" id="114"/>
    <lineage>
        <taxon>Bacteria</taxon>
        <taxon>Pseudomonadati</taxon>
        <taxon>Planctomycetota</taxon>
        <taxon>Planctomycetia</taxon>
        <taxon>Gemmatales</taxon>
        <taxon>Gemmataceae</taxon>
        <taxon>Gemmata</taxon>
    </lineage>
</organism>
<dbReference type="AlphaFoldDB" id="A0A2Z3GTZ8"/>
<evidence type="ECO:0000313" key="2">
    <source>
        <dbReference type="EMBL" id="AWM37879.1"/>
    </source>
</evidence>
<accession>A0A2Z3GTZ8</accession>
<keyword evidence="3" id="KW-1185">Reference proteome</keyword>
<gene>
    <name evidence="2" type="ORF">C1280_13305</name>
</gene>
<dbReference type="OrthoDB" id="9770643at2"/>
<sequence>MRWIPLAAIVLAVLPAVEAAPVPKHLMKDEPFWPTEVGTKWVFDVKCVDRVEEIVEVEDLPTSKLLTVRVQMSTVDKPWELTYEVSGSNVIYRKLTTTRVDEMLLRFPVRADDSWDVKHQLQDNFVAQTGRATVGRTEKVKVPAGTFLATNVTVKVTELNGKAIDPPRNNVFWYARGIGPVKVHYDLDGCVPQELKSFTPGKK</sequence>
<proteinExistence type="predicted"/>
<keyword evidence="1" id="KW-0732">Signal</keyword>
<name>A0A2Z3GTZ8_9BACT</name>
<protein>
    <submittedName>
        <fullName evidence="2">Uncharacterized protein</fullName>
    </submittedName>
</protein>
<dbReference type="EMBL" id="CP025958">
    <property type="protein sequence ID" value="AWM37879.1"/>
    <property type="molecule type" value="Genomic_DNA"/>
</dbReference>
<dbReference type="Proteomes" id="UP000245802">
    <property type="component" value="Chromosome"/>
</dbReference>